<dbReference type="PRINTS" id="PR00039">
    <property type="entry name" value="HTHLYSR"/>
</dbReference>
<dbReference type="PROSITE" id="PS50931">
    <property type="entry name" value="HTH_LYSR"/>
    <property type="match status" value="1"/>
</dbReference>
<evidence type="ECO:0000313" key="8">
    <source>
        <dbReference type="EMBL" id="SEC39492.1"/>
    </source>
</evidence>
<proteinExistence type="inferred from homology"/>
<comment type="function">
    <text evidence="1">NodD regulates the expression of the nodABCFE genes which encode other nodulation proteins. NodD is also a negative regulator of its own expression. Binds flavonoids as inducers.</text>
</comment>
<dbReference type="Pfam" id="PF03466">
    <property type="entry name" value="LysR_substrate"/>
    <property type="match status" value="1"/>
</dbReference>
<dbReference type="SUPFAM" id="SSF46785">
    <property type="entry name" value="Winged helix' DNA-binding domain"/>
    <property type="match status" value="1"/>
</dbReference>
<dbReference type="PANTHER" id="PTHR30293">
    <property type="entry name" value="TRANSCRIPTIONAL REGULATORY PROTEIN NAC-RELATED"/>
    <property type="match status" value="1"/>
</dbReference>
<feature type="domain" description="HTH lysR-type" evidence="7">
    <location>
        <begin position="1"/>
        <end position="58"/>
    </location>
</feature>
<reference evidence="8 9" key="1">
    <citation type="submission" date="2016-10" db="EMBL/GenBank/DDBJ databases">
        <authorList>
            <person name="de Groot N.N."/>
        </authorList>
    </citation>
    <scope>NUCLEOTIDE SEQUENCE [LARGE SCALE GENOMIC DNA]</scope>
    <source>
        <strain evidence="8 9">GAS522</strain>
    </source>
</reference>
<keyword evidence="5" id="KW-0010">Activator</keyword>
<dbReference type="InterPro" id="IPR000847">
    <property type="entry name" value="LysR_HTH_N"/>
</dbReference>
<dbReference type="FunFam" id="1.10.10.10:FF:000001">
    <property type="entry name" value="LysR family transcriptional regulator"/>
    <property type="match status" value="1"/>
</dbReference>
<evidence type="ECO:0000256" key="4">
    <source>
        <dbReference type="ARBA" id="ARBA00023125"/>
    </source>
</evidence>
<comment type="similarity">
    <text evidence="2">Belongs to the LysR transcriptional regulatory family.</text>
</comment>
<dbReference type="GO" id="GO:2000142">
    <property type="term" value="P:regulation of DNA-templated transcription initiation"/>
    <property type="evidence" value="ECO:0007669"/>
    <property type="project" value="TreeGrafter"/>
</dbReference>
<dbReference type="Gene3D" id="1.10.10.10">
    <property type="entry name" value="Winged helix-like DNA-binding domain superfamily/Winged helix DNA-binding domain"/>
    <property type="match status" value="1"/>
</dbReference>
<accession>A0A1M6U4X6</accession>
<dbReference type="RefSeq" id="WP_074817011.1">
    <property type="nucleotide sequence ID" value="NZ_FNTI01000001.1"/>
</dbReference>
<evidence type="ECO:0000256" key="6">
    <source>
        <dbReference type="ARBA" id="ARBA00023163"/>
    </source>
</evidence>
<dbReference type="PANTHER" id="PTHR30293:SF0">
    <property type="entry name" value="NITROGEN ASSIMILATION REGULATORY PROTEIN NAC"/>
    <property type="match status" value="1"/>
</dbReference>
<evidence type="ECO:0000256" key="3">
    <source>
        <dbReference type="ARBA" id="ARBA00023015"/>
    </source>
</evidence>
<dbReference type="Proteomes" id="UP000183208">
    <property type="component" value="Unassembled WGS sequence"/>
</dbReference>
<dbReference type="OrthoDB" id="8479357at2"/>
<keyword evidence="3" id="KW-0805">Transcription regulation</keyword>
<name>A0A1M6U4X6_9BRAD</name>
<dbReference type="EMBL" id="FNTI01000001">
    <property type="protein sequence ID" value="SEC39492.1"/>
    <property type="molecule type" value="Genomic_DNA"/>
</dbReference>
<dbReference type="InterPro" id="IPR036388">
    <property type="entry name" value="WH-like_DNA-bd_sf"/>
</dbReference>
<sequence length="309" mass="33308">MELRHLRAFVEVATHGSYVRAANTLGIAQSALSRQVSALEREVGGRLFHRTGRGVALTEIGERVLPQGRALIADALAFEQAAKSPSDRPSGEVTLGLVPVASRTFVAGLTALLRDDYPGIRLRVLEGYSGQVEEWLAAQRVDIAVYNRYRRGRVANAEAIMRADTHLIVRSSHPIAKGAEVALRALADVPLALPVRPNSLTNLLTGLAAAQHFELDIRLEASSTSLIGETIRASDLATISPAHVFAREIASGEFSAVRIVRPTIEQTTWMSFGSHRPLSAAAEIVTRLIRKLAAPKRGPATRLKRSAAG</sequence>
<evidence type="ECO:0000256" key="5">
    <source>
        <dbReference type="ARBA" id="ARBA00023159"/>
    </source>
</evidence>
<dbReference type="Gene3D" id="3.40.190.290">
    <property type="match status" value="1"/>
</dbReference>
<dbReference type="SUPFAM" id="SSF53850">
    <property type="entry name" value="Periplasmic binding protein-like II"/>
    <property type="match status" value="1"/>
</dbReference>
<evidence type="ECO:0000259" key="7">
    <source>
        <dbReference type="PROSITE" id="PS50931"/>
    </source>
</evidence>
<protein>
    <submittedName>
        <fullName evidence="8">DNA-binding transcriptional regulator, LysR family</fullName>
    </submittedName>
</protein>
<dbReference type="AlphaFoldDB" id="A0A1M6U4X6"/>
<organism evidence="8 9">
    <name type="scientific">Bradyrhizobium lablabi</name>
    <dbReference type="NCBI Taxonomy" id="722472"/>
    <lineage>
        <taxon>Bacteria</taxon>
        <taxon>Pseudomonadati</taxon>
        <taxon>Pseudomonadota</taxon>
        <taxon>Alphaproteobacteria</taxon>
        <taxon>Hyphomicrobiales</taxon>
        <taxon>Nitrobacteraceae</taxon>
        <taxon>Bradyrhizobium</taxon>
    </lineage>
</organism>
<evidence type="ECO:0000313" key="9">
    <source>
        <dbReference type="Proteomes" id="UP000183208"/>
    </source>
</evidence>
<dbReference type="GO" id="GO:0003700">
    <property type="term" value="F:DNA-binding transcription factor activity"/>
    <property type="evidence" value="ECO:0007669"/>
    <property type="project" value="InterPro"/>
</dbReference>
<dbReference type="GO" id="GO:0003677">
    <property type="term" value="F:DNA binding"/>
    <property type="evidence" value="ECO:0007669"/>
    <property type="project" value="UniProtKB-KW"/>
</dbReference>
<dbReference type="Pfam" id="PF00126">
    <property type="entry name" value="HTH_1"/>
    <property type="match status" value="1"/>
</dbReference>
<keyword evidence="6" id="KW-0804">Transcription</keyword>
<gene>
    <name evidence="8" type="ORF">SAMN05444171_1302</name>
</gene>
<keyword evidence="4 8" id="KW-0238">DNA-binding</keyword>
<evidence type="ECO:0000256" key="2">
    <source>
        <dbReference type="ARBA" id="ARBA00009437"/>
    </source>
</evidence>
<dbReference type="InterPro" id="IPR005119">
    <property type="entry name" value="LysR_subst-bd"/>
</dbReference>
<dbReference type="InterPro" id="IPR036390">
    <property type="entry name" value="WH_DNA-bd_sf"/>
</dbReference>
<evidence type="ECO:0000256" key="1">
    <source>
        <dbReference type="ARBA" id="ARBA00003502"/>
    </source>
</evidence>